<dbReference type="SFLD" id="SFLDS00019">
    <property type="entry name" value="Glutathione_Transferase_(cytos"/>
    <property type="match status" value="1"/>
</dbReference>
<evidence type="ECO:0000313" key="3">
    <source>
        <dbReference type="EMBL" id="EFN56598.1"/>
    </source>
</evidence>
<reference evidence="3 4" key="1">
    <citation type="journal article" date="2010" name="Plant Cell">
        <title>The Chlorella variabilis NC64A genome reveals adaptation to photosymbiosis, coevolution with viruses, and cryptic sex.</title>
        <authorList>
            <person name="Blanc G."/>
            <person name="Duncan G."/>
            <person name="Agarkova I."/>
            <person name="Borodovsky M."/>
            <person name="Gurnon J."/>
            <person name="Kuo A."/>
            <person name="Lindquist E."/>
            <person name="Lucas S."/>
            <person name="Pangilinan J."/>
            <person name="Polle J."/>
            <person name="Salamov A."/>
            <person name="Terry A."/>
            <person name="Yamada T."/>
            <person name="Dunigan D.D."/>
            <person name="Grigoriev I.V."/>
            <person name="Claverie J.M."/>
            <person name="Van Etten J.L."/>
        </authorList>
    </citation>
    <scope>NUCLEOTIDE SEQUENCE [LARGE SCALE GENOMIC DNA]</scope>
    <source>
        <strain evidence="3 4">NC64A</strain>
    </source>
</reference>
<dbReference type="PROSITE" id="PS50404">
    <property type="entry name" value="GST_NTER"/>
    <property type="match status" value="1"/>
</dbReference>
<keyword evidence="4" id="KW-1185">Reference proteome</keyword>
<dbReference type="SFLD" id="SFLDG00358">
    <property type="entry name" value="Main_(cytGST)"/>
    <property type="match status" value="1"/>
</dbReference>
<dbReference type="RefSeq" id="XP_005848700.1">
    <property type="nucleotide sequence ID" value="XM_005848638.1"/>
</dbReference>
<dbReference type="FunCoup" id="E1ZB82">
    <property type="interactions" value="994"/>
</dbReference>
<dbReference type="GeneID" id="17356163"/>
<feature type="coiled-coil region" evidence="1">
    <location>
        <begin position="116"/>
        <end position="143"/>
    </location>
</feature>
<dbReference type="KEGG" id="cvr:CHLNCDRAFT_144343"/>
<dbReference type="SUPFAM" id="SSF52833">
    <property type="entry name" value="Thioredoxin-like"/>
    <property type="match status" value="1"/>
</dbReference>
<evidence type="ECO:0000256" key="1">
    <source>
        <dbReference type="SAM" id="Coils"/>
    </source>
</evidence>
<dbReference type="eggNOG" id="KOG0406">
    <property type="taxonomic scope" value="Eukaryota"/>
</dbReference>
<name>E1ZB82_CHLVA</name>
<dbReference type="CDD" id="cd00570">
    <property type="entry name" value="GST_N_family"/>
    <property type="match status" value="1"/>
</dbReference>
<keyword evidence="1" id="KW-0175">Coiled coil</keyword>
<dbReference type="OMA" id="IHADRPV"/>
<organism evidence="4">
    <name type="scientific">Chlorella variabilis</name>
    <name type="common">Green alga</name>
    <dbReference type="NCBI Taxonomy" id="554065"/>
    <lineage>
        <taxon>Eukaryota</taxon>
        <taxon>Viridiplantae</taxon>
        <taxon>Chlorophyta</taxon>
        <taxon>core chlorophytes</taxon>
        <taxon>Trebouxiophyceae</taxon>
        <taxon>Chlorellales</taxon>
        <taxon>Chlorellaceae</taxon>
        <taxon>Chlorella clade</taxon>
        <taxon>Chlorella</taxon>
    </lineage>
</organism>
<sequence length="176" mass="19025">MATKELWAAPVCPYAQRAWISVTETGAPFEYKVVDLHDKAPDFVALYRRVVADESANAKVPVLVDGDLEITESPVVAEYVLRTYGGSLDILPADPGAMAKAKLWAELFGSNVAILKSDTKAKLAEAEQQMARALAQVLDALLRSQGSQDGGDYFLGGKYSIAEVLTTSLLQRALSY</sequence>
<dbReference type="InterPro" id="IPR036249">
    <property type="entry name" value="Thioredoxin-like_sf"/>
</dbReference>
<protein>
    <recommendedName>
        <fullName evidence="2">GST N-terminal domain-containing protein</fullName>
    </recommendedName>
</protein>
<dbReference type="AlphaFoldDB" id="E1ZB82"/>
<dbReference type="Gene3D" id="3.40.30.10">
    <property type="entry name" value="Glutaredoxin"/>
    <property type="match status" value="1"/>
</dbReference>
<dbReference type="PANTHER" id="PTHR43968:SF6">
    <property type="entry name" value="GLUTATHIONE S-TRANSFERASE OMEGA"/>
    <property type="match status" value="1"/>
</dbReference>
<proteinExistence type="predicted"/>
<dbReference type="STRING" id="554065.E1ZB82"/>
<dbReference type="SUPFAM" id="SSF47616">
    <property type="entry name" value="GST C-terminal domain-like"/>
    <property type="match status" value="1"/>
</dbReference>
<dbReference type="InParanoid" id="E1ZB82"/>
<gene>
    <name evidence="3" type="ORF">CHLNCDRAFT_144343</name>
</gene>
<dbReference type="GO" id="GO:0005737">
    <property type="term" value="C:cytoplasm"/>
    <property type="evidence" value="ECO:0007669"/>
    <property type="project" value="TreeGrafter"/>
</dbReference>
<dbReference type="InterPro" id="IPR036282">
    <property type="entry name" value="Glutathione-S-Trfase_C_sf"/>
</dbReference>
<accession>E1ZB82</accession>
<dbReference type="Proteomes" id="UP000008141">
    <property type="component" value="Unassembled WGS sequence"/>
</dbReference>
<dbReference type="InterPro" id="IPR040079">
    <property type="entry name" value="Glutathione_S-Trfase"/>
</dbReference>
<dbReference type="InterPro" id="IPR004045">
    <property type="entry name" value="Glutathione_S-Trfase_N"/>
</dbReference>
<dbReference type="Gene3D" id="1.20.1050.10">
    <property type="match status" value="1"/>
</dbReference>
<feature type="domain" description="GST N-terminal" evidence="2">
    <location>
        <begin position="2"/>
        <end position="88"/>
    </location>
</feature>
<evidence type="ECO:0000313" key="4">
    <source>
        <dbReference type="Proteomes" id="UP000008141"/>
    </source>
</evidence>
<dbReference type="Pfam" id="PF13417">
    <property type="entry name" value="GST_N_3"/>
    <property type="match status" value="1"/>
</dbReference>
<dbReference type="InterPro" id="IPR050983">
    <property type="entry name" value="GST_Omega/HSP26"/>
</dbReference>
<dbReference type="EMBL" id="GL433841">
    <property type="protein sequence ID" value="EFN56598.1"/>
    <property type="molecule type" value="Genomic_DNA"/>
</dbReference>
<dbReference type="PANTHER" id="PTHR43968">
    <property type="match status" value="1"/>
</dbReference>
<dbReference type="OrthoDB" id="4951845at2759"/>
<evidence type="ECO:0000259" key="2">
    <source>
        <dbReference type="PROSITE" id="PS50404"/>
    </source>
</evidence>